<comment type="caution">
    <text evidence="3">The sequence shown here is derived from an EMBL/GenBank/DDBJ whole genome shotgun (WGS) entry which is preliminary data.</text>
</comment>
<dbReference type="OrthoDB" id="436852at2759"/>
<dbReference type="Pfam" id="PF25874">
    <property type="entry name" value="WHD_plant_repro"/>
    <property type="match status" value="1"/>
</dbReference>
<accession>A0A7J0EWM5</accession>
<protein>
    <submittedName>
        <fullName evidence="3">RING/FYVE/PHD zinc finger superfamily protein</fullName>
    </submittedName>
</protein>
<feature type="domain" description="PHD finger protein MALE STERILITY 1-like ubiquitin-like" evidence="1">
    <location>
        <begin position="163"/>
        <end position="212"/>
    </location>
</feature>
<dbReference type="Proteomes" id="UP000585474">
    <property type="component" value="Unassembled WGS sequence"/>
</dbReference>
<feature type="domain" description="PTC1-like winged helix-turn-helix" evidence="2">
    <location>
        <begin position="36"/>
        <end position="103"/>
    </location>
</feature>
<gene>
    <name evidence="3" type="ORF">Acr_07g0010610</name>
</gene>
<dbReference type="InterPro" id="IPR059080">
    <property type="entry name" value="WHD_PTC1"/>
</dbReference>
<evidence type="ECO:0000259" key="2">
    <source>
        <dbReference type="Pfam" id="PF25874"/>
    </source>
</evidence>
<dbReference type="PANTHER" id="PTHR46201">
    <property type="entry name" value="PHD FINGER PROTEIN MALE MEIOCYTE DEATH 1-RELATED"/>
    <property type="match status" value="1"/>
</dbReference>
<dbReference type="InterPro" id="IPR057765">
    <property type="entry name" value="MS1-like_ubiquitin"/>
</dbReference>
<dbReference type="EMBL" id="BJWL01000007">
    <property type="protein sequence ID" value="GFY90865.1"/>
    <property type="molecule type" value="Genomic_DNA"/>
</dbReference>
<proteinExistence type="predicted"/>
<reference evidence="3 4" key="1">
    <citation type="submission" date="2019-07" db="EMBL/GenBank/DDBJ databases">
        <title>De Novo Assembly of kiwifruit Actinidia rufa.</title>
        <authorList>
            <person name="Sugita-Konishi S."/>
            <person name="Sato K."/>
            <person name="Mori E."/>
            <person name="Abe Y."/>
            <person name="Kisaki G."/>
            <person name="Hamano K."/>
            <person name="Suezawa K."/>
            <person name="Otani M."/>
            <person name="Fukuda T."/>
            <person name="Manabe T."/>
            <person name="Gomi K."/>
            <person name="Tabuchi M."/>
            <person name="Akimitsu K."/>
            <person name="Kataoka I."/>
        </authorList>
    </citation>
    <scope>NUCLEOTIDE SEQUENCE [LARGE SCALE GENOMIC DNA]</scope>
    <source>
        <strain evidence="4">cv. Fuchu</strain>
    </source>
</reference>
<keyword evidence="4" id="KW-1185">Reference proteome</keyword>
<dbReference type="AlphaFoldDB" id="A0A7J0EWM5"/>
<evidence type="ECO:0000259" key="1">
    <source>
        <dbReference type="Pfam" id="PF25565"/>
    </source>
</evidence>
<evidence type="ECO:0000313" key="3">
    <source>
        <dbReference type="EMBL" id="GFY90865.1"/>
    </source>
</evidence>
<sequence length="212" mass="24747">MQGDLFYFMPELKALLPKERCIDSYNPGILVESTSKWSPKRVEMATRVIVEALKRAEFRWVSRQEVWDAVHAYIGDTGLLDFVLKSLGNRIVGNYLYMITRVQLTKDMFYLYKHILKEQKPTMIAGAFLTIQVASRIILDTKYLIKEYCGDLPSKQEAQIASESRINCMIALRNDNHVDERLKRVMAPYEYFKLNSNATFDELKLQVEKSFR</sequence>
<organism evidence="3 4">
    <name type="scientific">Actinidia rufa</name>
    <dbReference type="NCBI Taxonomy" id="165716"/>
    <lineage>
        <taxon>Eukaryota</taxon>
        <taxon>Viridiplantae</taxon>
        <taxon>Streptophyta</taxon>
        <taxon>Embryophyta</taxon>
        <taxon>Tracheophyta</taxon>
        <taxon>Spermatophyta</taxon>
        <taxon>Magnoliopsida</taxon>
        <taxon>eudicotyledons</taxon>
        <taxon>Gunneridae</taxon>
        <taxon>Pentapetalae</taxon>
        <taxon>asterids</taxon>
        <taxon>Ericales</taxon>
        <taxon>Actinidiaceae</taxon>
        <taxon>Actinidia</taxon>
    </lineage>
</organism>
<name>A0A7J0EWM5_9ERIC</name>
<dbReference type="PANTHER" id="PTHR46201:SF1">
    <property type="entry name" value="PHD FINGER PROTEIN MALE STERILITY 1"/>
    <property type="match status" value="1"/>
</dbReference>
<dbReference type="Pfam" id="PF25565">
    <property type="entry name" value="Ubiquitin_At1g33420"/>
    <property type="match status" value="1"/>
</dbReference>
<evidence type="ECO:0000313" key="4">
    <source>
        <dbReference type="Proteomes" id="UP000585474"/>
    </source>
</evidence>